<dbReference type="Gene3D" id="1.10.150.50">
    <property type="entry name" value="Transcription Factor, Ets-1"/>
    <property type="match status" value="1"/>
</dbReference>
<sequence length="410" mass="47024">MADEETANLLGSWGLSEDVIDKFRENDIDCRALKELNEDDVSSFFSTLGQRLRFRSGLKSLHPVVQPVVLGFGPDTPDCILSDISLSSSDLGTTSCSASANSLTYERVPLAQSTPSKQVTPSASSPLRSSPRIKARLLKNSLEQPKVKHARRITSENLKEILNERVGGKAILNYYIKFGKLNHLNQVNLAKFVIDVEWHSSSIGKIDTPRFLELRDAIKTLFPTEDPSLYFLPYRNLGNGKKINARGKLYDQYHELRKLLIQSGQIESNKTKRQALNFDTDEEKDNEITNVKFEWLTKSSQPLNQAERYWEETRSKRLKQLDGENSITKYLETFPVLNENCGYTFLISDFAHKFKDNKDCFTASWPIFKDIFIAYVKAKYNFQFIESLKEFYIYLDTEETVKFYGITPKK</sequence>
<evidence type="ECO:0008006" key="3">
    <source>
        <dbReference type="Google" id="ProtNLM"/>
    </source>
</evidence>
<evidence type="ECO:0000313" key="1">
    <source>
        <dbReference type="EMBL" id="KAG8173666.1"/>
    </source>
</evidence>
<reference evidence="1 2" key="1">
    <citation type="journal article" date="2022" name="Nat. Ecol. Evol.">
        <title>A masculinizing supergene underlies an exaggerated male reproductive morph in a spider.</title>
        <authorList>
            <person name="Hendrickx F."/>
            <person name="De Corte Z."/>
            <person name="Sonet G."/>
            <person name="Van Belleghem S.M."/>
            <person name="Kostlbacher S."/>
            <person name="Vangestel C."/>
        </authorList>
    </citation>
    <scope>NUCLEOTIDE SEQUENCE [LARGE SCALE GENOMIC DNA]</scope>
    <source>
        <strain evidence="1">W744_W776</strain>
    </source>
</reference>
<dbReference type="SUPFAM" id="SSF47769">
    <property type="entry name" value="SAM/Pointed domain"/>
    <property type="match status" value="1"/>
</dbReference>
<gene>
    <name evidence="1" type="ORF">JTE90_014404</name>
</gene>
<dbReference type="InterPro" id="IPR013761">
    <property type="entry name" value="SAM/pointed_sf"/>
</dbReference>
<protein>
    <recommendedName>
        <fullName evidence="3">SAM domain-containing protein</fullName>
    </recommendedName>
</protein>
<dbReference type="AlphaFoldDB" id="A0AAV6TPX5"/>
<dbReference type="EMBL" id="JAFNEN010001560">
    <property type="protein sequence ID" value="KAG8173666.1"/>
    <property type="molecule type" value="Genomic_DNA"/>
</dbReference>
<dbReference type="Proteomes" id="UP000827092">
    <property type="component" value="Unassembled WGS sequence"/>
</dbReference>
<accession>A0AAV6TPX5</accession>
<keyword evidence="2" id="KW-1185">Reference proteome</keyword>
<comment type="caution">
    <text evidence="1">The sequence shown here is derived from an EMBL/GenBank/DDBJ whole genome shotgun (WGS) entry which is preliminary data.</text>
</comment>
<evidence type="ECO:0000313" key="2">
    <source>
        <dbReference type="Proteomes" id="UP000827092"/>
    </source>
</evidence>
<name>A0AAV6TPX5_9ARAC</name>
<proteinExistence type="predicted"/>
<organism evidence="1 2">
    <name type="scientific">Oedothorax gibbosus</name>
    <dbReference type="NCBI Taxonomy" id="931172"/>
    <lineage>
        <taxon>Eukaryota</taxon>
        <taxon>Metazoa</taxon>
        <taxon>Ecdysozoa</taxon>
        <taxon>Arthropoda</taxon>
        <taxon>Chelicerata</taxon>
        <taxon>Arachnida</taxon>
        <taxon>Araneae</taxon>
        <taxon>Araneomorphae</taxon>
        <taxon>Entelegynae</taxon>
        <taxon>Araneoidea</taxon>
        <taxon>Linyphiidae</taxon>
        <taxon>Erigoninae</taxon>
        <taxon>Oedothorax</taxon>
    </lineage>
</organism>